<dbReference type="HOGENOM" id="CLU_172386_0_0_6"/>
<keyword evidence="3" id="KW-1185">Reference proteome</keyword>
<dbReference type="Pfam" id="PF21880">
    <property type="entry name" value="DUF6916"/>
    <property type="match status" value="1"/>
</dbReference>
<dbReference type="STRING" id="1301098.PKB_3104"/>
<dbReference type="InterPro" id="IPR054209">
    <property type="entry name" value="DUF6916"/>
</dbReference>
<name>A0A024HHT0_PSEKB</name>
<evidence type="ECO:0000313" key="3">
    <source>
        <dbReference type="Proteomes" id="UP000025241"/>
    </source>
</evidence>
<gene>
    <name evidence="2" type="ORF">PKB_3104</name>
</gene>
<dbReference type="PATRIC" id="fig|1301098.3.peg.3130"/>
<evidence type="ECO:0000259" key="1">
    <source>
        <dbReference type="Pfam" id="PF21880"/>
    </source>
</evidence>
<dbReference type="EMBL" id="HG322950">
    <property type="protein sequence ID" value="CDF84451.1"/>
    <property type="molecule type" value="Genomic_DNA"/>
</dbReference>
<dbReference type="Proteomes" id="UP000025241">
    <property type="component" value="Chromosome I"/>
</dbReference>
<evidence type="ECO:0000313" key="2">
    <source>
        <dbReference type="EMBL" id="CDF84451.1"/>
    </source>
</evidence>
<proteinExistence type="predicted"/>
<dbReference type="RefSeq" id="WP_043253013.1">
    <property type="nucleotide sequence ID" value="NZ_HG322950.1"/>
</dbReference>
<sequence>MLDLLHSDHFRAFLDQSLTLQLPDGNTLPIVIDTVTQAPRSAVPGSTRIPFCVTLHSSDPTDFVDGLCCLDLPGTGAIRDLFVTRNPPLGRDPNLAYYSIIFN</sequence>
<feature type="domain" description="DUF6916" evidence="1">
    <location>
        <begin position="6"/>
        <end position="102"/>
    </location>
</feature>
<reference evidence="2 3" key="1">
    <citation type="submission" date="2013-03" db="EMBL/GenBank/DDBJ databases">
        <authorList>
            <person name="Linke B."/>
        </authorList>
    </citation>
    <scope>NUCLEOTIDE SEQUENCE [LARGE SCALE GENOMIC DNA]</scope>
    <source>
        <strain evidence="2 3">B13</strain>
    </source>
</reference>
<dbReference type="AlphaFoldDB" id="A0A024HHT0"/>
<dbReference type="OrthoDB" id="6166219at2"/>
<accession>A0A024HHT0</accession>
<organism evidence="2 3">
    <name type="scientific">Pseudomonas knackmussii (strain DSM 6978 / CCUG 54928 / LMG 23759 / B13)</name>
    <dbReference type="NCBI Taxonomy" id="1301098"/>
    <lineage>
        <taxon>Bacteria</taxon>
        <taxon>Pseudomonadati</taxon>
        <taxon>Pseudomonadota</taxon>
        <taxon>Gammaproteobacteria</taxon>
        <taxon>Pseudomonadales</taxon>
        <taxon>Pseudomonadaceae</taxon>
        <taxon>Pseudomonas</taxon>
    </lineage>
</organism>
<reference evidence="2 3" key="2">
    <citation type="submission" date="2014-05" db="EMBL/GenBank/DDBJ databases">
        <title>Genome sequence of the 3-chlorobenzoate degrading bacterium Pseudomonas knackmussii B13 shows multiple evidence for horizontal gene transfer.</title>
        <authorList>
            <person name="Miyazaki R."/>
            <person name="Bertelli C."/>
            <person name="Falquet L."/>
            <person name="Robinson-Rechavi M."/>
            <person name="Gharib W."/>
            <person name="Roy S."/>
            <person name="Van der Meer J.R."/>
        </authorList>
    </citation>
    <scope>NUCLEOTIDE SEQUENCE [LARGE SCALE GENOMIC DNA]</scope>
    <source>
        <strain evidence="2 3">B13</strain>
    </source>
</reference>
<protein>
    <recommendedName>
        <fullName evidence="1">DUF6916 domain-containing protein</fullName>
    </recommendedName>
</protein>
<dbReference type="KEGG" id="pkc:PKB_3104"/>